<keyword evidence="3" id="KW-1185">Reference proteome</keyword>
<evidence type="ECO:0000313" key="3">
    <source>
        <dbReference type="Proteomes" id="UP001066276"/>
    </source>
</evidence>
<evidence type="ECO:0000313" key="2">
    <source>
        <dbReference type="EMBL" id="KAJ1209324.1"/>
    </source>
</evidence>
<dbReference type="Proteomes" id="UP001066276">
    <property type="component" value="Chromosome 1_2"/>
</dbReference>
<evidence type="ECO:0000256" key="1">
    <source>
        <dbReference type="SAM" id="MobiDB-lite"/>
    </source>
</evidence>
<feature type="region of interest" description="Disordered" evidence="1">
    <location>
        <begin position="47"/>
        <end position="105"/>
    </location>
</feature>
<dbReference type="AlphaFoldDB" id="A0AAV7W885"/>
<reference evidence="2" key="1">
    <citation type="journal article" date="2022" name="bioRxiv">
        <title>Sequencing and chromosome-scale assembly of the giantPleurodeles waltlgenome.</title>
        <authorList>
            <person name="Brown T."/>
            <person name="Elewa A."/>
            <person name="Iarovenko S."/>
            <person name="Subramanian E."/>
            <person name="Araus A.J."/>
            <person name="Petzold A."/>
            <person name="Susuki M."/>
            <person name="Suzuki K.-i.T."/>
            <person name="Hayashi T."/>
            <person name="Toyoda A."/>
            <person name="Oliveira C."/>
            <person name="Osipova E."/>
            <person name="Leigh N.D."/>
            <person name="Simon A."/>
            <person name="Yun M.H."/>
        </authorList>
    </citation>
    <scope>NUCLEOTIDE SEQUENCE</scope>
    <source>
        <strain evidence="2">20211129_DDA</strain>
        <tissue evidence="2">Liver</tissue>
    </source>
</reference>
<dbReference type="EMBL" id="JANPWB010000002">
    <property type="protein sequence ID" value="KAJ1209324.1"/>
    <property type="molecule type" value="Genomic_DNA"/>
</dbReference>
<name>A0AAV7W885_PLEWA</name>
<organism evidence="2 3">
    <name type="scientific">Pleurodeles waltl</name>
    <name type="common">Iberian ribbed newt</name>
    <dbReference type="NCBI Taxonomy" id="8319"/>
    <lineage>
        <taxon>Eukaryota</taxon>
        <taxon>Metazoa</taxon>
        <taxon>Chordata</taxon>
        <taxon>Craniata</taxon>
        <taxon>Vertebrata</taxon>
        <taxon>Euteleostomi</taxon>
        <taxon>Amphibia</taxon>
        <taxon>Batrachia</taxon>
        <taxon>Caudata</taxon>
        <taxon>Salamandroidea</taxon>
        <taxon>Salamandridae</taxon>
        <taxon>Pleurodelinae</taxon>
        <taxon>Pleurodeles</taxon>
    </lineage>
</organism>
<accession>A0AAV7W885</accession>
<protein>
    <submittedName>
        <fullName evidence="2">Uncharacterized protein</fullName>
    </submittedName>
</protein>
<gene>
    <name evidence="2" type="ORF">NDU88_004702</name>
</gene>
<proteinExistence type="predicted"/>
<sequence length="105" mass="11616">MTWPARWPIGSTRRVLPDPVYSSCTILLPRDPAGLAEGSWRSLGWRGGHEEQQKTKASTAIAPQGSACGERLTPRWWPQSRVRSDTRLKSAKQGGGAAQPRRVRP</sequence>
<comment type="caution">
    <text evidence="2">The sequence shown here is derived from an EMBL/GenBank/DDBJ whole genome shotgun (WGS) entry which is preliminary data.</text>
</comment>